<evidence type="ECO:0000256" key="5">
    <source>
        <dbReference type="ARBA" id="ARBA00023163"/>
    </source>
</evidence>
<keyword evidence="5" id="KW-0804">Transcription</keyword>
<dbReference type="OrthoDB" id="270392at2759"/>
<evidence type="ECO:0000256" key="2">
    <source>
        <dbReference type="ARBA" id="ARBA00022478"/>
    </source>
</evidence>
<dbReference type="eggNOG" id="KOG0261">
    <property type="taxonomic scope" value="Eukaryota"/>
</dbReference>
<keyword evidence="4" id="KW-0548">Nucleotidyltransferase</keyword>
<dbReference type="STRING" id="5786.F0ZPH0"/>
<dbReference type="InterPro" id="IPR045867">
    <property type="entry name" value="DNA-dir_RpoC_beta_prime"/>
</dbReference>
<evidence type="ECO:0000259" key="6">
    <source>
        <dbReference type="Pfam" id="PF04997"/>
    </source>
</evidence>
<dbReference type="AlphaFoldDB" id="F0ZPH0"/>
<dbReference type="GO" id="GO:0003899">
    <property type="term" value="F:DNA-directed RNA polymerase activity"/>
    <property type="evidence" value="ECO:0007669"/>
    <property type="project" value="UniProtKB-EC"/>
</dbReference>
<evidence type="ECO:0000256" key="4">
    <source>
        <dbReference type="ARBA" id="ARBA00022695"/>
    </source>
</evidence>
<dbReference type="Proteomes" id="UP000001064">
    <property type="component" value="Unassembled WGS sequence"/>
</dbReference>
<dbReference type="GO" id="GO:0000428">
    <property type="term" value="C:DNA-directed RNA polymerase complex"/>
    <property type="evidence" value="ECO:0007669"/>
    <property type="project" value="UniProtKB-KW"/>
</dbReference>
<dbReference type="PANTHER" id="PTHR19376">
    <property type="entry name" value="DNA-DIRECTED RNA POLYMERASE"/>
    <property type="match status" value="1"/>
</dbReference>
<dbReference type="SUPFAM" id="SSF64484">
    <property type="entry name" value="beta and beta-prime subunits of DNA dependent RNA-polymerase"/>
    <property type="match status" value="1"/>
</dbReference>
<keyword evidence="2" id="KW-0240">DNA-directed RNA polymerase</keyword>
<organism evidence="7 8">
    <name type="scientific">Dictyostelium purpureum</name>
    <name type="common">Slime mold</name>
    <dbReference type="NCBI Taxonomy" id="5786"/>
    <lineage>
        <taxon>Eukaryota</taxon>
        <taxon>Amoebozoa</taxon>
        <taxon>Evosea</taxon>
        <taxon>Eumycetozoa</taxon>
        <taxon>Dictyostelia</taxon>
        <taxon>Dictyosteliales</taxon>
        <taxon>Dictyosteliaceae</taxon>
        <taxon>Dictyostelium</taxon>
    </lineage>
</organism>
<dbReference type="EC" id="2.7.7.6" evidence="1"/>
<evidence type="ECO:0000256" key="1">
    <source>
        <dbReference type="ARBA" id="ARBA00012418"/>
    </source>
</evidence>
<dbReference type="InParanoid" id="F0ZPH0"/>
<keyword evidence="8" id="KW-1185">Reference proteome</keyword>
<dbReference type="InterPro" id="IPR007080">
    <property type="entry name" value="RNA_pol_Rpb1_1"/>
</dbReference>
<dbReference type="RefSeq" id="XP_003289310.1">
    <property type="nucleotide sequence ID" value="XM_003289262.1"/>
</dbReference>
<dbReference type="GO" id="GO:0006351">
    <property type="term" value="P:DNA-templated transcription"/>
    <property type="evidence" value="ECO:0007669"/>
    <property type="project" value="InterPro"/>
</dbReference>
<evidence type="ECO:0000313" key="8">
    <source>
        <dbReference type="Proteomes" id="UP000001064"/>
    </source>
</evidence>
<dbReference type="KEGG" id="dpp:DICPUDRAFT_80079"/>
<dbReference type="Gene3D" id="4.10.860.120">
    <property type="entry name" value="RNA polymerase II, clamp domain"/>
    <property type="match status" value="1"/>
</dbReference>
<dbReference type="VEuPathDB" id="AmoebaDB:DICPUDRAFT_80079"/>
<dbReference type="GO" id="GO:0003677">
    <property type="term" value="F:DNA binding"/>
    <property type="evidence" value="ECO:0007669"/>
    <property type="project" value="InterPro"/>
</dbReference>
<reference evidence="8" key="1">
    <citation type="journal article" date="2011" name="Genome Biol.">
        <title>Comparative genomics of the social amoebae Dictyostelium discoideum and Dictyostelium purpureum.</title>
        <authorList>
            <consortium name="US DOE Joint Genome Institute (JGI-PGF)"/>
            <person name="Sucgang R."/>
            <person name="Kuo A."/>
            <person name="Tian X."/>
            <person name="Salerno W."/>
            <person name="Parikh A."/>
            <person name="Feasley C.L."/>
            <person name="Dalin E."/>
            <person name="Tu H."/>
            <person name="Huang E."/>
            <person name="Barry K."/>
            <person name="Lindquist E."/>
            <person name="Shapiro H."/>
            <person name="Bruce D."/>
            <person name="Schmutz J."/>
            <person name="Salamov A."/>
            <person name="Fey P."/>
            <person name="Gaudet P."/>
            <person name="Anjard C."/>
            <person name="Babu M.M."/>
            <person name="Basu S."/>
            <person name="Bushmanova Y."/>
            <person name="van der Wel H."/>
            <person name="Katoh-Kurasawa M."/>
            <person name="Dinh C."/>
            <person name="Coutinho P.M."/>
            <person name="Saito T."/>
            <person name="Elias M."/>
            <person name="Schaap P."/>
            <person name="Kay R.R."/>
            <person name="Henrissat B."/>
            <person name="Eichinger L."/>
            <person name="Rivero F."/>
            <person name="Putnam N.H."/>
            <person name="West C.M."/>
            <person name="Loomis W.F."/>
            <person name="Chisholm R.L."/>
            <person name="Shaulsky G."/>
            <person name="Strassmann J.E."/>
            <person name="Queller D.C."/>
            <person name="Kuspa A."/>
            <person name="Grigoriev I.V."/>
        </authorList>
    </citation>
    <scope>NUCLEOTIDE SEQUENCE [LARGE SCALE GENOMIC DNA]</scope>
    <source>
        <strain evidence="8">QSDP1</strain>
    </source>
</reference>
<sequence>MALLLNFCLMRGGNHQFGLLSEENIVRLSLVQLVNRELVDLLRRKPQQYGVLNNKLDNSDKQQNGTTCGLSIVDYVGNFGYIELQLPVFHIVYLKIIINILQMICKCINKPNYAKICNLLKYIISHFFCMYF</sequence>
<gene>
    <name evidence="7" type="ORF">DICPUDRAFT_80079</name>
</gene>
<dbReference type="Pfam" id="PF04997">
    <property type="entry name" value="RNA_pol_Rpb1_1"/>
    <property type="match status" value="1"/>
</dbReference>
<dbReference type="PANTHER" id="PTHR19376:SF32">
    <property type="entry name" value="DNA-DIRECTED RNA POLYMERASE III SUBUNIT RPC1"/>
    <property type="match status" value="1"/>
</dbReference>
<feature type="domain" description="RNA polymerase Rpb1" evidence="6">
    <location>
        <begin position="16"/>
        <end position="108"/>
    </location>
</feature>
<name>F0ZPH0_DICPU</name>
<evidence type="ECO:0000313" key="7">
    <source>
        <dbReference type="EMBL" id="EGC34156.1"/>
    </source>
</evidence>
<dbReference type="InterPro" id="IPR044893">
    <property type="entry name" value="RNA_pol_Rpb1_clamp_domain"/>
</dbReference>
<proteinExistence type="predicted"/>
<keyword evidence="3" id="KW-0808">Transferase</keyword>
<dbReference type="EMBL" id="GL871109">
    <property type="protein sequence ID" value="EGC34156.1"/>
    <property type="molecule type" value="Genomic_DNA"/>
</dbReference>
<dbReference type="GeneID" id="10502196"/>
<protein>
    <recommendedName>
        <fullName evidence="1">DNA-directed RNA polymerase</fullName>
        <ecNumber evidence="1">2.7.7.6</ecNumber>
    </recommendedName>
</protein>
<evidence type="ECO:0000256" key="3">
    <source>
        <dbReference type="ARBA" id="ARBA00022679"/>
    </source>
</evidence>
<accession>F0ZPH0</accession>